<protein>
    <recommendedName>
        <fullName evidence="7">Endoplasmic reticulum lectin</fullName>
    </recommendedName>
    <alternativeName>
        <fullName evidence="7">Protein OS-9 homolog</fullName>
    </alternativeName>
</protein>
<evidence type="ECO:0000313" key="12">
    <source>
        <dbReference type="Proteomes" id="UP000053317"/>
    </source>
</evidence>
<dbReference type="Pfam" id="PF07915">
    <property type="entry name" value="PRKCSH"/>
    <property type="match status" value="1"/>
</dbReference>
<proteinExistence type="inferred from homology"/>
<reference evidence="11 12" key="2">
    <citation type="submission" date="2015-05" db="EMBL/GenBank/DDBJ databases">
        <authorList>
            <person name="Morales-Cruz A."/>
            <person name="Amrine K.C."/>
            <person name="Cantu D."/>
        </authorList>
    </citation>
    <scope>NUCLEOTIDE SEQUENCE [LARGE SCALE GENOMIC DNA]</scope>
    <source>
        <strain evidence="11">UCRPC4</strain>
    </source>
</reference>
<dbReference type="GO" id="GO:0030970">
    <property type="term" value="P:retrograde protein transport, ER to cytosol"/>
    <property type="evidence" value="ECO:0007669"/>
    <property type="project" value="TreeGrafter"/>
</dbReference>
<keyword evidence="6" id="KW-1015">Disulfide bond</keyword>
<evidence type="ECO:0000256" key="6">
    <source>
        <dbReference type="ARBA" id="ARBA00023157"/>
    </source>
</evidence>
<dbReference type="SUPFAM" id="SSF50911">
    <property type="entry name" value="Mannose 6-phosphate receptor domain"/>
    <property type="match status" value="1"/>
</dbReference>
<dbReference type="Gene3D" id="2.70.130.10">
    <property type="entry name" value="Mannose-6-phosphate receptor binding domain"/>
    <property type="match status" value="1"/>
</dbReference>
<keyword evidence="3 9" id="KW-0732">Signal</keyword>
<dbReference type="GO" id="GO:0030968">
    <property type="term" value="P:endoplasmic reticulum unfolded protein response"/>
    <property type="evidence" value="ECO:0007669"/>
    <property type="project" value="UniProtKB-UniRule"/>
</dbReference>
<evidence type="ECO:0000256" key="4">
    <source>
        <dbReference type="ARBA" id="ARBA00022734"/>
    </source>
</evidence>
<evidence type="ECO:0000256" key="7">
    <source>
        <dbReference type="RuleBase" id="RU369099"/>
    </source>
</evidence>
<dbReference type="PANTHER" id="PTHR15414">
    <property type="entry name" value="OS-9-RELATED"/>
    <property type="match status" value="1"/>
</dbReference>
<comment type="similarity">
    <text evidence="2 7">Belongs to the OS-9 family.</text>
</comment>
<dbReference type="InterPro" id="IPR012913">
    <property type="entry name" value="OS9-like_dom"/>
</dbReference>
<comment type="subcellular location">
    <subcellularLocation>
        <location evidence="1 7">Endoplasmic reticulum membrane</location>
        <topology evidence="1 7">Peripheral membrane protein</topology>
        <orientation evidence="1 7">Lumenal side</orientation>
    </subcellularLocation>
</comment>
<keyword evidence="5 7" id="KW-0256">Endoplasmic reticulum</keyword>
<organism evidence="11 12">
    <name type="scientific">Phaeomoniella chlamydospora</name>
    <name type="common">Phaeoacremonium chlamydosporum</name>
    <dbReference type="NCBI Taxonomy" id="158046"/>
    <lineage>
        <taxon>Eukaryota</taxon>
        <taxon>Fungi</taxon>
        <taxon>Dikarya</taxon>
        <taxon>Ascomycota</taxon>
        <taxon>Pezizomycotina</taxon>
        <taxon>Eurotiomycetes</taxon>
        <taxon>Chaetothyriomycetidae</taxon>
        <taxon>Phaeomoniellales</taxon>
        <taxon>Phaeomoniellaceae</taxon>
        <taxon>Phaeomoniella</taxon>
    </lineage>
</organism>
<dbReference type="GO" id="GO:0005789">
    <property type="term" value="C:endoplasmic reticulum membrane"/>
    <property type="evidence" value="ECO:0007669"/>
    <property type="project" value="UniProtKB-SubCell"/>
</dbReference>
<evidence type="ECO:0000256" key="5">
    <source>
        <dbReference type="ARBA" id="ARBA00022824"/>
    </source>
</evidence>
<feature type="domain" description="MRH" evidence="10">
    <location>
        <begin position="152"/>
        <end position="289"/>
    </location>
</feature>
<comment type="caution">
    <text evidence="11">The sequence shown here is derived from an EMBL/GenBank/DDBJ whole genome shotgun (WGS) entry which is preliminary data.</text>
</comment>
<dbReference type="InterPro" id="IPR044865">
    <property type="entry name" value="MRH_dom"/>
</dbReference>
<keyword evidence="7" id="KW-0472">Membrane</keyword>
<keyword evidence="12" id="KW-1185">Reference proteome</keyword>
<evidence type="ECO:0000259" key="10">
    <source>
        <dbReference type="PROSITE" id="PS51914"/>
    </source>
</evidence>
<sequence>MQVFTIALSILKAAAALASEHVFSVHDDVLAYPQFEVVFSESYMKYDDAVKKLKEQTKRQPSAYHSQGPQQTELSTFDTQASPLPASHDDGNERVEPFELMRLGERLYFCSFPVLPQSGANGSSEPASEAEQQIELARAVNKGWELLQDLEGKCLYFVSGWWSYSFCYNSQVKQFHQLPPGNGAPIYPPQEDPTTPAYILGRFSDKSKARRGESESSRTDIGQLQMKGETRYLVQKLEGGTTCDLTGANRKVEVQFHCHPQSTDRIGFIKEITTCTYLMVIYTPRLCNDVAFLPAREDKPHAISCCEVLTADEIPGWEADIEAEASKKFLDGTESSLKVAGNIEIGAKQLVGDEGRRIEKGRVVTPPEERADIVAKKEKGEVRQLSKEDMRKMDIDPEAIEAFRKELQEIAGNKDWKLEVVDEVNGVRHIRGVVEENDPEEENPTGSDAPNKKDENRQQEGSEEEYKEG</sequence>
<evidence type="ECO:0000256" key="3">
    <source>
        <dbReference type="ARBA" id="ARBA00022729"/>
    </source>
</evidence>
<dbReference type="OrthoDB" id="448954at2759"/>
<name>A0A0G2FXB6_PHACM</name>
<evidence type="ECO:0000256" key="2">
    <source>
        <dbReference type="ARBA" id="ARBA00009918"/>
    </source>
</evidence>
<evidence type="ECO:0000256" key="8">
    <source>
        <dbReference type="SAM" id="MobiDB-lite"/>
    </source>
</evidence>
<dbReference type="PROSITE" id="PS51914">
    <property type="entry name" value="MRH"/>
    <property type="match status" value="1"/>
</dbReference>
<feature type="signal peptide" evidence="9">
    <location>
        <begin position="1"/>
        <end position="18"/>
    </location>
</feature>
<dbReference type="PANTHER" id="PTHR15414:SF0">
    <property type="entry name" value="ENDOPLASMIC RETICULUM LECTIN 1"/>
    <property type="match status" value="1"/>
</dbReference>
<feature type="chain" id="PRO_5002544475" description="Endoplasmic reticulum lectin" evidence="9">
    <location>
        <begin position="19"/>
        <end position="469"/>
    </location>
</feature>
<evidence type="ECO:0000256" key="9">
    <source>
        <dbReference type="SAM" id="SignalP"/>
    </source>
</evidence>
<accession>A0A0G2FXB6</accession>
<gene>
    <name evidence="11" type="ORF">UCRPC4_g05937</name>
</gene>
<dbReference type="InterPro" id="IPR009011">
    <property type="entry name" value="Man6P_isomerase_rcpt-bd_dom_sf"/>
</dbReference>
<comment type="function">
    <text evidence="7">Lectin involved in the quality control of the secretory pathway. As a member of the endoplasmic reticulum-associated degradation lumenal (ERAD-L) surveillance system, targets misfolded endoplasmic reticulum lumenal glycoproteins for degradation.</text>
</comment>
<dbReference type="GO" id="GO:0005788">
    <property type="term" value="C:endoplasmic reticulum lumen"/>
    <property type="evidence" value="ECO:0007669"/>
    <property type="project" value="UniProtKB-UniRule"/>
</dbReference>
<dbReference type="Proteomes" id="UP000053317">
    <property type="component" value="Unassembled WGS sequence"/>
</dbReference>
<dbReference type="EMBL" id="LCWF01000161">
    <property type="protein sequence ID" value="KKY16428.1"/>
    <property type="molecule type" value="Genomic_DNA"/>
</dbReference>
<keyword evidence="4 7" id="KW-0430">Lectin</keyword>
<dbReference type="InterPro" id="IPR045149">
    <property type="entry name" value="OS-9-like"/>
</dbReference>
<reference evidence="11 12" key="1">
    <citation type="submission" date="2015-05" db="EMBL/GenBank/DDBJ databases">
        <title>Distinctive expansion of gene families associated with plant cell wall degradation and secondary metabolism in the genomes of grapevine trunk pathogens.</title>
        <authorList>
            <person name="Lawrence D.P."/>
            <person name="Travadon R."/>
            <person name="Rolshausen P.E."/>
            <person name="Baumgartner K."/>
        </authorList>
    </citation>
    <scope>NUCLEOTIDE SEQUENCE [LARGE SCALE GENOMIC DNA]</scope>
    <source>
        <strain evidence="11">UCRPC4</strain>
    </source>
</reference>
<feature type="compositionally biased region" description="Basic and acidic residues" evidence="8">
    <location>
        <begin position="450"/>
        <end position="460"/>
    </location>
</feature>
<dbReference type="AlphaFoldDB" id="A0A0G2FXB6"/>
<evidence type="ECO:0000313" key="11">
    <source>
        <dbReference type="EMBL" id="KKY16428.1"/>
    </source>
</evidence>
<feature type="region of interest" description="Disordered" evidence="8">
    <location>
        <begin position="430"/>
        <end position="469"/>
    </location>
</feature>
<evidence type="ECO:0000256" key="1">
    <source>
        <dbReference type="ARBA" id="ARBA00004367"/>
    </source>
</evidence>
<dbReference type="GO" id="GO:0030246">
    <property type="term" value="F:carbohydrate binding"/>
    <property type="evidence" value="ECO:0007669"/>
    <property type="project" value="UniProtKB-UniRule"/>
</dbReference>